<dbReference type="Gene3D" id="3.60.10.10">
    <property type="entry name" value="Endonuclease/exonuclease/phosphatase"/>
    <property type="match status" value="1"/>
</dbReference>
<dbReference type="PANTHER" id="PTHR33776:SF3">
    <property type="entry name" value="PHD-TYPE DOMAIN-CONTAINING PROTEIN"/>
    <property type="match status" value="1"/>
</dbReference>
<dbReference type="Proteomes" id="UP001174136">
    <property type="component" value="Unassembled WGS sequence"/>
</dbReference>
<evidence type="ECO:0000313" key="1">
    <source>
        <dbReference type="EMBL" id="KAK0145181.1"/>
    </source>
</evidence>
<protein>
    <recommendedName>
        <fullName evidence="3">Endonuclease/exonuclease/phosphatase domain-containing protein</fullName>
    </recommendedName>
</protein>
<comment type="caution">
    <text evidence="1">The sequence shown here is derived from an EMBL/GenBank/DDBJ whole genome shotgun (WGS) entry which is preliminary data.</text>
</comment>
<keyword evidence="2" id="KW-1185">Reference proteome</keyword>
<proteinExistence type="predicted"/>
<evidence type="ECO:0000313" key="2">
    <source>
        <dbReference type="Proteomes" id="UP001174136"/>
    </source>
</evidence>
<name>A0AA47MS60_MERPO</name>
<sequence>MLSIVRTNYDNSMVIGDFNLHVDNAADSKAAEFLNMLSSMDFTQHVNGPTHNRSHTLDLVITHGLRIDVSSVIDLAISDHYCIFFSALLPSSSLVTEQKTKLHVHYDIFKEHLTIFNKEIRNARQAHFSKLISKNHNNPRMLFSTIDSLINLVPKSHSFITSTSKGEEFAAFFRDKITKIRLDLNGMCVSLCLWTLSVCLRLL</sequence>
<dbReference type="SUPFAM" id="SSF56219">
    <property type="entry name" value="DNase I-like"/>
    <property type="match status" value="1"/>
</dbReference>
<gene>
    <name evidence="1" type="ORF">N1851_015913</name>
</gene>
<organism evidence="1 2">
    <name type="scientific">Merluccius polli</name>
    <name type="common">Benguela hake</name>
    <name type="synonym">Merluccius cadenati</name>
    <dbReference type="NCBI Taxonomy" id="89951"/>
    <lineage>
        <taxon>Eukaryota</taxon>
        <taxon>Metazoa</taxon>
        <taxon>Chordata</taxon>
        <taxon>Craniata</taxon>
        <taxon>Vertebrata</taxon>
        <taxon>Euteleostomi</taxon>
        <taxon>Actinopterygii</taxon>
        <taxon>Neopterygii</taxon>
        <taxon>Teleostei</taxon>
        <taxon>Neoteleostei</taxon>
        <taxon>Acanthomorphata</taxon>
        <taxon>Zeiogadaria</taxon>
        <taxon>Gadariae</taxon>
        <taxon>Gadiformes</taxon>
        <taxon>Gadoidei</taxon>
        <taxon>Merlucciidae</taxon>
        <taxon>Merluccius</taxon>
    </lineage>
</organism>
<accession>A0AA47MS60</accession>
<dbReference type="PANTHER" id="PTHR33776">
    <property type="entry name" value="ENDO/EXONUCLEASE/PHOSPHATASE DOMAIN-CONTAINING PROTEIN"/>
    <property type="match status" value="1"/>
</dbReference>
<dbReference type="EMBL" id="JAOPHQ010002877">
    <property type="protein sequence ID" value="KAK0145181.1"/>
    <property type="molecule type" value="Genomic_DNA"/>
</dbReference>
<dbReference type="InterPro" id="IPR036691">
    <property type="entry name" value="Endo/exonu/phosph_ase_sf"/>
</dbReference>
<dbReference type="AlphaFoldDB" id="A0AA47MS60"/>
<reference evidence="1" key="1">
    <citation type="journal article" date="2023" name="Front. Mar. Sci.">
        <title>A new Merluccius polli reference genome to investigate the effects of global change in West African waters.</title>
        <authorList>
            <person name="Mateo J.L."/>
            <person name="Blanco-Fernandez C."/>
            <person name="Garcia-Vazquez E."/>
            <person name="Machado-Schiaffino G."/>
        </authorList>
    </citation>
    <scope>NUCLEOTIDE SEQUENCE</scope>
    <source>
        <strain evidence="1">C29</strain>
        <tissue evidence="1">Fin</tissue>
    </source>
</reference>
<evidence type="ECO:0008006" key="3">
    <source>
        <dbReference type="Google" id="ProtNLM"/>
    </source>
</evidence>